<accession>A0A1D8N6M1</accession>
<feature type="region of interest" description="Disordered" evidence="8">
    <location>
        <begin position="1"/>
        <end position="85"/>
    </location>
</feature>
<dbReference type="GeneID" id="2907573"/>
<proteinExistence type="inferred from homology"/>
<dbReference type="CDD" id="cd14943">
    <property type="entry name" value="TRAPPC5_Trs31"/>
    <property type="match status" value="1"/>
</dbReference>
<evidence type="ECO:0000256" key="6">
    <source>
        <dbReference type="ARBA" id="ARBA00023034"/>
    </source>
</evidence>
<evidence type="ECO:0000313" key="12">
    <source>
        <dbReference type="Proteomes" id="UP000256601"/>
    </source>
</evidence>
<dbReference type="FunFam" id="3.30.1380.20:FF:000002">
    <property type="entry name" value="Trafficking protein particle complex subunit"/>
    <property type="match status" value="1"/>
</dbReference>
<dbReference type="Proteomes" id="UP000182444">
    <property type="component" value="Chromosome 1B"/>
</dbReference>
<evidence type="ECO:0000256" key="1">
    <source>
        <dbReference type="ARBA" id="ARBA00004240"/>
    </source>
</evidence>
<evidence type="ECO:0000313" key="9">
    <source>
        <dbReference type="EMBL" id="AOW01282.1"/>
    </source>
</evidence>
<dbReference type="AlphaFoldDB" id="A0A1D8N6M1"/>
<comment type="subunit">
    <text evidence="7">Part of the multisubunit TRAPP (transport protein particle) complex.</text>
</comment>
<name>A0A1D8N6M1_YARLL</name>
<dbReference type="GO" id="GO:1990070">
    <property type="term" value="C:TRAPPI protein complex"/>
    <property type="evidence" value="ECO:0007669"/>
    <property type="project" value="TreeGrafter"/>
</dbReference>
<organism evidence="9 11">
    <name type="scientific">Yarrowia lipolytica</name>
    <name type="common">Candida lipolytica</name>
    <dbReference type="NCBI Taxonomy" id="4952"/>
    <lineage>
        <taxon>Eukaryota</taxon>
        <taxon>Fungi</taxon>
        <taxon>Dikarya</taxon>
        <taxon>Ascomycota</taxon>
        <taxon>Saccharomycotina</taxon>
        <taxon>Dipodascomycetes</taxon>
        <taxon>Dipodascales</taxon>
        <taxon>Dipodascales incertae sedis</taxon>
        <taxon>Yarrowia</taxon>
    </lineage>
</organism>
<dbReference type="VEuPathDB" id="FungiDB:YALI1_B07769g"/>
<evidence type="ECO:0000313" key="10">
    <source>
        <dbReference type="EMBL" id="RDW26892.1"/>
    </source>
</evidence>
<dbReference type="Gene3D" id="3.30.1380.20">
    <property type="entry name" value="Trafficking protein particle complex subunit 3"/>
    <property type="match status" value="1"/>
</dbReference>
<evidence type="ECO:0000313" key="11">
    <source>
        <dbReference type="Proteomes" id="UP000182444"/>
    </source>
</evidence>
<dbReference type="GO" id="GO:1990071">
    <property type="term" value="C:TRAPPII protein complex"/>
    <property type="evidence" value="ECO:0007669"/>
    <property type="project" value="TreeGrafter"/>
</dbReference>
<dbReference type="EMBL" id="CP017554">
    <property type="protein sequence ID" value="AOW01282.1"/>
    <property type="molecule type" value="Genomic_DNA"/>
</dbReference>
<dbReference type="GO" id="GO:1990072">
    <property type="term" value="C:TRAPPIII protein complex"/>
    <property type="evidence" value="ECO:0007669"/>
    <property type="project" value="TreeGrafter"/>
</dbReference>
<dbReference type="RefSeq" id="XP_500541.1">
    <property type="nucleotide sequence ID" value="XM_500541.1"/>
</dbReference>
<keyword evidence="3 7" id="KW-0813">Transport</keyword>
<protein>
    <recommendedName>
        <fullName evidence="7">Trafficking protein particle complex subunit</fullName>
    </recommendedName>
</protein>
<feature type="compositionally biased region" description="Polar residues" evidence="8">
    <location>
        <begin position="50"/>
        <end position="60"/>
    </location>
</feature>
<dbReference type="EMBL" id="KZ858972">
    <property type="protein sequence ID" value="RDW26892.1"/>
    <property type="molecule type" value="Genomic_DNA"/>
</dbReference>
<evidence type="ECO:0000256" key="8">
    <source>
        <dbReference type="SAM" id="MobiDB-lite"/>
    </source>
</evidence>
<dbReference type="PIRSF" id="PIRSF017479">
    <property type="entry name" value="TRAPP_I_complex_Trs31"/>
    <property type="match status" value="1"/>
</dbReference>
<feature type="compositionally biased region" description="Low complexity" evidence="8">
    <location>
        <begin position="32"/>
        <end position="49"/>
    </location>
</feature>
<dbReference type="InterPro" id="IPR024096">
    <property type="entry name" value="NO_sig/Golgi_transp_ligand-bd"/>
</dbReference>
<dbReference type="Proteomes" id="UP000256601">
    <property type="component" value="Unassembled WGS sequence"/>
</dbReference>
<dbReference type="VEuPathDB" id="FungiDB:YALI0_B05720g"/>
<dbReference type="GO" id="GO:0005783">
    <property type="term" value="C:endoplasmic reticulum"/>
    <property type="evidence" value="ECO:0007669"/>
    <property type="project" value="UniProtKB-SubCell"/>
</dbReference>
<dbReference type="SUPFAM" id="SSF111126">
    <property type="entry name" value="Ligand-binding domain in the NO signalling and Golgi transport"/>
    <property type="match status" value="1"/>
</dbReference>
<comment type="function">
    <text evidence="7">Plays a key role in the late stages of endoplasmic reticulum to Golgi traffic.</text>
</comment>
<keyword evidence="4 7" id="KW-0256">Endoplasmic reticulum</keyword>
<dbReference type="PANTHER" id="PTHR20902">
    <property type="entry name" value="41-2 PROTEIN ANTIGEN-RELATED"/>
    <property type="match status" value="1"/>
</dbReference>
<evidence type="ECO:0000256" key="3">
    <source>
        <dbReference type="ARBA" id="ARBA00022448"/>
    </source>
</evidence>
<dbReference type="KEGG" id="yli:2907573"/>
<reference evidence="9 11" key="1">
    <citation type="journal article" date="2016" name="PLoS ONE">
        <title>Sequence Assembly of Yarrowia lipolytica Strain W29/CLIB89 Shows Transposable Element Diversity.</title>
        <authorList>
            <person name="Magnan C."/>
            <person name="Yu J."/>
            <person name="Chang I."/>
            <person name="Jahn E."/>
            <person name="Kanomata Y."/>
            <person name="Wu J."/>
            <person name="Zeller M."/>
            <person name="Oakes M."/>
            <person name="Baldi P."/>
            <person name="Sandmeyer S."/>
        </authorList>
    </citation>
    <scope>NUCLEOTIDE SEQUENCE [LARGE SCALE GENOMIC DNA]</scope>
    <source>
        <strain evidence="9">CLIB89</strain>
        <strain evidence="11">CLIB89(W29)</strain>
    </source>
</reference>
<dbReference type="Pfam" id="PF04051">
    <property type="entry name" value="TRAPP"/>
    <property type="match status" value="1"/>
</dbReference>
<dbReference type="OMA" id="YMVKFDD"/>
<dbReference type="GO" id="GO:0006888">
    <property type="term" value="P:endoplasmic reticulum to Golgi vesicle-mediated transport"/>
    <property type="evidence" value="ECO:0007669"/>
    <property type="project" value="TreeGrafter"/>
</dbReference>
<evidence type="ECO:0000256" key="4">
    <source>
        <dbReference type="ARBA" id="ARBA00022824"/>
    </source>
</evidence>
<reference evidence="10 12" key="2">
    <citation type="submission" date="2018-07" db="EMBL/GenBank/DDBJ databases">
        <title>Draft Genome Assemblies for Five Robust Yarrowia lipolytica Strains Exhibiting High Lipid Production and Pentose Sugar Utilization and Sugar Alcohol Secretion from Undetoxified Lignocellulosic Biomass Hydrolysates.</title>
        <authorList>
            <consortium name="DOE Joint Genome Institute"/>
            <person name="Walker C."/>
            <person name="Ryu S."/>
            <person name="Na H."/>
            <person name="Zane M."/>
            <person name="LaButti K."/>
            <person name="Lipzen A."/>
            <person name="Haridas S."/>
            <person name="Barry K."/>
            <person name="Grigoriev I.V."/>
            <person name="Quarterman J."/>
            <person name="Slininger P."/>
            <person name="Dien B."/>
            <person name="Trinh C.T."/>
        </authorList>
    </citation>
    <scope>NUCLEOTIDE SEQUENCE [LARGE SCALE GENOMIC DNA]</scope>
    <source>
        <strain evidence="10 12">YB392</strain>
    </source>
</reference>
<dbReference type="OrthoDB" id="10254842at2759"/>
<dbReference type="PANTHER" id="PTHR20902:SF0">
    <property type="entry name" value="TRAFFICKING PROTEIN PARTICLE COMPLEX SUBUNIT 5"/>
    <property type="match status" value="1"/>
</dbReference>
<keyword evidence="5 7" id="KW-0931">ER-Golgi transport</keyword>
<sequence length="281" mass="30355">MSIPRGPSTPIIPSSKGVPQIPRTPSSTLPHPTAAQSPASASSSTFPSALNPNAQLTNSAPDYPPQMTAPTTSSSSIRKPGSIYERNINRRTPEVSLNAFAFLFSELVQYLLRQRKEAGANAGSLPDLETRLNTLGYHVGQRALELVTIREATAGASAKGAAGGRRENKILGILEFVHTHVWKMVFGRAADGLEKSRDEENEYMIIDNEPVVSKYVSVPRENSQLSVAAYAAGIIEAVLNGAKFPAKVSAHTVEDEDHPLRTVFLIKFDQAVIERDQKIAA</sequence>
<evidence type="ECO:0000256" key="5">
    <source>
        <dbReference type="ARBA" id="ARBA00022892"/>
    </source>
</evidence>
<comment type="similarity">
    <text evidence="2 7">Belongs to the TRAPP small subunits family. BET3 subfamily.</text>
</comment>
<dbReference type="eggNOG" id="KOG3315">
    <property type="taxonomic scope" value="Eukaryota"/>
</dbReference>
<dbReference type="InterPro" id="IPR007194">
    <property type="entry name" value="TRAPP_component"/>
</dbReference>
<feature type="compositionally biased region" description="Polar residues" evidence="8">
    <location>
        <begin position="68"/>
        <end position="77"/>
    </location>
</feature>
<evidence type="ECO:0000256" key="2">
    <source>
        <dbReference type="ARBA" id="ARBA00006218"/>
    </source>
</evidence>
<keyword evidence="6 7" id="KW-0333">Golgi apparatus</keyword>
<gene>
    <name evidence="10" type="ORF">B0I71DRAFT_130161</name>
    <name evidence="9" type="ORF">YALI1_B07769g</name>
</gene>
<dbReference type="InterPro" id="IPR016696">
    <property type="entry name" value="TRAPP-I_su5"/>
</dbReference>
<comment type="subcellular location">
    <subcellularLocation>
        <location evidence="1">Endoplasmic reticulum</location>
    </subcellularLocation>
    <subcellularLocation>
        <location evidence="7">Golgi apparatus</location>
        <location evidence="7">cis-Golgi network</location>
    </subcellularLocation>
</comment>
<evidence type="ECO:0000256" key="7">
    <source>
        <dbReference type="PIRNR" id="PIRNR017479"/>
    </source>
</evidence>